<reference evidence="5" key="2">
    <citation type="submission" date="2025-09" db="UniProtKB">
        <authorList>
            <consortium name="Ensembl"/>
        </authorList>
    </citation>
    <scope>IDENTIFICATION</scope>
</reference>
<dbReference type="Pfam" id="PF04548">
    <property type="entry name" value="AIG1"/>
    <property type="match status" value="2"/>
</dbReference>
<organism evidence="5 6">
    <name type="scientific">Sinocyclocheilus anshuiensis</name>
    <dbReference type="NCBI Taxonomy" id="1608454"/>
    <lineage>
        <taxon>Eukaryota</taxon>
        <taxon>Metazoa</taxon>
        <taxon>Chordata</taxon>
        <taxon>Craniata</taxon>
        <taxon>Vertebrata</taxon>
        <taxon>Euteleostomi</taxon>
        <taxon>Actinopterygii</taxon>
        <taxon>Neopterygii</taxon>
        <taxon>Teleostei</taxon>
        <taxon>Ostariophysi</taxon>
        <taxon>Cypriniformes</taxon>
        <taxon>Cyprinidae</taxon>
        <taxon>Cyprininae</taxon>
        <taxon>Sinocyclocheilus</taxon>
    </lineage>
</organism>
<dbReference type="Gene3D" id="3.40.50.300">
    <property type="entry name" value="P-loop containing nucleotide triphosphate hydrolases"/>
    <property type="match status" value="2"/>
</dbReference>
<dbReference type="PANTHER" id="PTHR10903">
    <property type="entry name" value="GTPASE, IMAP FAMILY MEMBER-RELATED"/>
    <property type="match status" value="1"/>
</dbReference>
<reference evidence="5" key="1">
    <citation type="submission" date="2025-08" db="UniProtKB">
        <authorList>
            <consortium name="Ensembl"/>
        </authorList>
    </citation>
    <scope>IDENTIFICATION</scope>
</reference>
<dbReference type="Ensembl" id="ENSSANT00000051993.1">
    <property type="protein sequence ID" value="ENSSANP00000048910.1"/>
    <property type="gene ID" value="ENSSANG00000024578.1"/>
</dbReference>
<protein>
    <recommendedName>
        <fullName evidence="4">AIG1-type G domain-containing protein</fullName>
    </recommendedName>
</protein>
<dbReference type="SUPFAM" id="SSF52540">
    <property type="entry name" value="P-loop containing nucleoside triphosphate hydrolases"/>
    <property type="match status" value="2"/>
</dbReference>
<proteinExistence type="inferred from homology"/>
<dbReference type="PANTHER" id="PTHR10903:SF188">
    <property type="entry name" value="GTPASE IMAP FAMILY MEMBER 2-LIKE-RELATED"/>
    <property type="match status" value="1"/>
</dbReference>
<comment type="similarity">
    <text evidence="1">Belongs to the TRAFAC class TrmE-Era-EngA-EngB-Septin-like GTPase superfamily. AIG1/Toc34/Toc159-like paraseptin GTPase family. IAN subfamily.</text>
</comment>
<dbReference type="PROSITE" id="PS51720">
    <property type="entry name" value="G_AIG1"/>
    <property type="match status" value="1"/>
</dbReference>
<evidence type="ECO:0000313" key="6">
    <source>
        <dbReference type="Proteomes" id="UP000472260"/>
    </source>
</evidence>
<evidence type="ECO:0000256" key="1">
    <source>
        <dbReference type="ARBA" id="ARBA00008535"/>
    </source>
</evidence>
<dbReference type="InterPro" id="IPR006703">
    <property type="entry name" value="G_AIG1"/>
</dbReference>
<keyword evidence="6" id="KW-1185">Reference proteome</keyword>
<evidence type="ECO:0000256" key="2">
    <source>
        <dbReference type="ARBA" id="ARBA00022741"/>
    </source>
</evidence>
<sequence length="190" mass="20745">MFLTPYFLILSEMSAISSSPDDPVIRILLMGRKGSGKSSSGNTILGERKFKLKKQEAEVCDAVAKIGEKQVAENGGKFIMERMKRSGSKDTVITFSGESLMDEDPDEIQLPGRKNQIRLVLLGKTGAGKSAAGNTIIGKRVFESTISSNSQTKQCQSETNERMGKTISVIDTPGLYDNVLRVSFSIWSQT</sequence>
<feature type="domain" description="AIG1-type G" evidence="4">
    <location>
        <begin position="114"/>
        <end position="190"/>
    </location>
</feature>
<keyword evidence="3" id="KW-0342">GTP-binding</keyword>
<dbReference type="Proteomes" id="UP000472260">
    <property type="component" value="Unassembled WGS sequence"/>
</dbReference>
<evidence type="ECO:0000259" key="4">
    <source>
        <dbReference type="PROSITE" id="PS51720"/>
    </source>
</evidence>
<dbReference type="AlphaFoldDB" id="A0A671NZ92"/>
<accession>A0A671NZ92</accession>
<name>A0A671NZ92_9TELE</name>
<dbReference type="InterPro" id="IPR027417">
    <property type="entry name" value="P-loop_NTPase"/>
</dbReference>
<dbReference type="InterPro" id="IPR045058">
    <property type="entry name" value="GIMA/IAN/Toc"/>
</dbReference>
<evidence type="ECO:0000256" key="3">
    <source>
        <dbReference type="ARBA" id="ARBA00023134"/>
    </source>
</evidence>
<evidence type="ECO:0000313" key="5">
    <source>
        <dbReference type="Ensembl" id="ENSSANP00000048910.1"/>
    </source>
</evidence>
<keyword evidence="2" id="KW-0547">Nucleotide-binding</keyword>
<dbReference type="GO" id="GO:0005525">
    <property type="term" value="F:GTP binding"/>
    <property type="evidence" value="ECO:0007669"/>
    <property type="project" value="UniProtKB-KW"/>
</dbReference>